<dbReference type="Proteomes" id="UP001165297">
    <property type="component" value="Unassembled WGS sequence"/>
</dbReference>
<dbReference type="Pfam" id="PF22480">
    <property type="entry name" value="DUF6984"/>
    <property type="match status" value="1"/>
</dbReference>
<dbReference type="EMBL" id="JAJADQ010000002">
    <property type="protein sequence ID" value="MCB2377141.1"/>
    <property type="molecule type" value="Genomic_DNA"/>
</dbReference>
<accession>A0ABS8A9R5</accession>
<evidence type="ECO:0000313" key="2">
    <source>
        <dbReference type="EMBL" id="MCB2377141.1"/>
    </source>
</evidence>
<keyword evidence="3" id="KW-1185">Reference proteome</keyword>
<evidence type="ECO:0000313" key="3">
    <source>
        <dbReference type="Proteomes" id="UP001165297"/>
    </source>
</evidence>
<feature type="domain" description="DUF6984" evidence="1">
    <location>
        <begin position="2"/>
        <end position="100"/>
    </location>
</feature>
<comment type="caution">
    <text evidence="2">The sequence shown here is derived from an EMBL/GenBank/DDBJ whole genome shotgun (WGS) entry which is preliminary data.</text>
</comment>
<protein>
    <recommendedName>
        <fullName evidence="1">DUF6984 domain-containing protein</fullName>
    </recommendedName>
</protein>
<sequence length="102" mass="11763">MLKLPELGLLIFLLRDKPNKDYLLAKLYAIEVTELDAEISGSLRFSNSRTDRRLGEKIAATRFLDEDGVPVFVSLYLDQQGELYELDCWKVDDTPLRRIPAF</sequence>
<gene>
    <name evidence="2" type="ORF">LGH70_06080</name>
</gene>
<organism evidence="2 3">
    <name type="scientific">Hymenobacter nitidus</name>
    <dbReference type="NCBI Taxonomy" id="2880929"/>
    <lineage>
        <taxon>Bacteria</taxon>
        <taxon>Pseudomonadati</taxon>
        <taxon>Bacteroidota</taxon>
        <taxon>Cytophagia</taxon>
        <taxon>Cytophagales</taxon>
        <taxon>Hymenobacteraceae</taxon>
        <taxon>Hymenobacter</taxon>
    </lineage>
</organism>
<proteinExistence type="predicted"/>
<dbReference type="InterPro" id="IPR054253">
    <property type="entry name" value="DUF6984"/>
</dbReference>
<reference evidence="2" key="1">
    <citation type="submission" date="2021-10" db="EMBL/GenBank/DDBJ databases">
        <authorList>
            <person name="Dean J.D."/>
            <person name="Kim M.K."/>
            <person name="Newey C.N."/>
            <person name="Stoker T.S."/>
            <person name="Thompson D.W."/>
            <person name="Grose J.H."/>
        </authorList>
    </citation>
    <scope>NUCLEOTIDE SEQUENCE</scope>
    <source>
        <strain evidence="2">BT635</strain>
    </source>
</reference>
<name>A0ABS8A9R5_9BACT</name>
<evidence type="ECO:0000259" key="1">
    <source>
        <dbReference type="Pfam" id="PF22480"/>
    </source>
</evidence>